<evidence type="ECO:0000256" key="1">
    <source>
        <dbReference type="SAM" id="MobiDB-lite"/>
    </source>
</evidence>
<dbReference type="OrthoDB" id="3098at2759"/>
<accession>A0A7J7NBL0</accession>
<evidence type="ECO:0000313" key="2">
    <source>
        <dbReference type="EMBL" id="KAF6164631.1"/>
    </source>
</evidence>
<dbReference type="Proteomes" id="UP000541444">
    <property type="component" value="Unassembled WGS sequence"/>
</dbReference>
<name>A0A7J7NBL0_9MAGN</name>
<sequence length="203" mass="23052">MVVDMETSPSYFDPEDLNSREPYRRYRERRSGSSISPLPGNSALKVFYDGQRIQIRPNTALFLEEIKQEFENAEMDAGMVSNKRSSIDDDDGFDSNRRDVGNPVLKSCKVEDEVAVDGVESTFALFASLLDSAIQGLMPISDLILRFESACRNVSESIRFGLNGRHRVFEDKLMKQKAGCCWMRQLHGPFCGTFWGKEITLYP</sequence>
<proteinExistence type="predicted"/>
<evidence type="ECO:0000313" key="3">
    <source>
        <dbReference type="Proteomes" id="UP000541444"/>
    </source>
</evidence>
<keyword evidence="3" id="KW-1185">Reference proteome</keyword>
<feature type="compositionally biased region" description="Basic and acidic residues" evidence="1">
    <location>
        <begin position="17"/>
        <end position="31"/>
    </location>
</feature>
<reference evidence="2 3" key="1">
    <citation type="journal article" date="2020" name="IScience">
        <title>Genome Sequencing of the Endangered Kingdonia uniflora (Circaeasteraceae, Ranunculales) Reveals Potential Mechanisms of Evolutionary Specialization.</title>
        <authorList>
            <person name="Sun Y."/>
            <person name="Deng T."/>
            <person name="Zhang A."/>
            <person name="Moore M.J."/>
            <person name="Landis J.B."/>
            <person name="Lin N."/>
            <person name="Zhang H."/>
            <person name="Zhang X."/>
            <person name="Huang J."/>
            <person name="Zhang X."/>
            <person name="Sun H."/>
            <person name="Wang H."/>
        </authorList>
    </citation>
    <scope>NUCLEOTIDE SEQUENCE [LARGE SCALE GENOMIC DNA]</scope>
    <source>
        <strain evidence="2">TB1705</strain>
        <tissue evidence="2">Leaf</tissue>
    </source>
</reference>
<gene>
    <name evidence="2" type="ORF">GIB67_032859</name>
</gene>
<dbReference type="EMBL" id="JACGCM010000923">
    <property type="protein sequence ID" value="KAF6164631.1"/>
    <property type="molecule type" value="Genomic_DNA"/>
</dbReference>
<feature type="region of interest" description="Disordered" evidence="1">
    <location>
        <begin position="1"/>
        <end position="37"/>
    </location>
</feature>
<protein>
    <submittedName>
        <fullName evidence="2">Uncharacterized protein</fullName>
    </submittedName>
</protein>
<comment type="caution">
    <text evidence="2">The sequence shown here is derived from an EMBL/GenBank/DDBJ whole genome shotgun (WGS) entry which is preliminary data.</text>
</comment>
<organism evidence="2 3">
    <name type="scientific">Kingdonia uniflora</name>
    <dbReference type="NCBI Taxonomy" id="39325"/>
    <lineage>
        <taxon>Eukaryota</taxon>
        <taxon>Viridiplantae</taxon>
        <taxon>Streptophyta</taxon>
        <taxon>Embryophyta</taxon>
        <taxon>Tracheophyta</taxon>
        <taxon>Spermatophyta</taxon>
        <taxon>Magnoliopsida</taxon>
        <taxon>Ranunculales</taxon>
        <taxon>Circaeasteraceae</taxon>
        <taxon>Kingdonia</taxon>
    </lineage>
</organism>
<dbReference type="AlphaFoldDB" id="A0A7J7NBL0"/>